<keyword evidence="2" id="KW-0677">Repeat</keyword>
<keyword evidence="4" id="KW-1133">Transmembrane helix</keyword>
<evidence type="ECO:0008006" key="8">
    <source>
        <dbReference type="Google" id="ProtNLM"/>
    </source>
</evidence>
<feature type="transmembrane region" description="Helical" evidence="4">
    <location>
        <begin position="334"/>
        <end position="359"/>
    </location>
</feature>
<dbReference type="PANTHER" id="PTHR46093:SF18">
    <property type="entry name" value="FIBRONECTIN TYPE-III DOMAIN-CONTAINING PROTEIN"/>
    <property type="match status" value="1"/>
</dbReference>
<feature type="region of interest" description="Disordered" evidence="3">
    <location>
        <begin position="307"/>
        <end position="331"/>
    </location>
</feature>
<proteinExistence type="predicted"/>
<evidence type="ECO:0000256" key="3">
    <source>
        <dbReference type="SAM" id="MobiDB-lite"/>
    </source>
</evidence>
<dbReference type="Pfam" id="PF24681">
    <property type="entry name" value="Kelch_KLHDC2_KLHL20_DRC7"/>
    <property type="match status" value="1"/>
</dbReference>
<reference evidence="6 7" key="1">
    <citation type="journal article" date="2018" name="New Phytol.">
        <title>Phylogenomics of Endogonaceae and evolution of mycorrhizas within Mucoromycota.</title>
        <authorList>
            <person name="Chang Y."/>
            <person name="Desiro A."/>
            <person name="Na H."/>
            <person name="Sandor L."/>
            <person name="Lipzen A."/>
            <person name="Clum A."/>
            <person name="Barry K."/>
            <person name="Grigoriev I.V."/>
            <person name="Martin F.M."/>
            <person name="Stajich J.E."/>
            <person name="Smith M.E."/>
            <person name="Bonito G."/>
            <person name="Spatafora J.W."/>
        </authorList>
    </citation>
    <scope>NUCLEOTIDE SEQUENCE [LARGE SCALE GENOMIC DNA]</scope>
    <source>
        <strain evidence="6 7">AD002</strain>
    </source>
</reference>
<protein>
    <recommendedName>
        <fullName evidence="8">Kelch repeat protein</fullName>
    </recommendedName>
</protein>
<evidence type="ECO:0000313" key="7">
    <source>
        <dbReference type="Proteomes" id="UP000274822"/>
    </source>
</evidence>
<dbReference type="PANTHER" id="PTHR46093">
    <property type="entry name" value="ACYL-COA-BINDING DOMAIN-CONTAINING PROTEIN 5"/>
    <property type="match status" value="1"/>
</dbReference>
<dbReference type="Proteomes" id="UP000274822">
    <property type="component" value="Unassembled WGS sequence"/>
</dbReference>
<evidence type="ECO:0000256" key="2">
    <source>
        <dbReference type="ARBA" id="ARBA00022737"/>
    </source>
</evidence>
<dbReference type="AlphaFoldDB" id="A0A433QIJ3"/>
<organism evidence="6 7">
    <name type="scientific">Jimgerdemannia flammicorona</name>
    <dbReference type="NCBI Taxonomy" id="994334"/>
    <lineage>
        <taxon>Eukaryota</taxon>
        <taxon>Fungi</taxon>
        <taxon>Fungi incertae sedis</taxon>
        <taxon>Mucoromycota</taxon>
        <taxon>Mucoromycotina</taxon>
        <taxon>Endogonomycetes</taxon>
        <taxon>Endogonales</taxon>
        <taxon>Endogonaceae</taxon>
        <taxon>Jimgerdemannia</taxon>
    </lineage>
</organism>
<evidence type="ECO:0000256" key="4">
    <source>
        <dbReference type="SAM" id="Phobius"/>
    </source>
</evidence>
<keyword evidence="1" id="KW-0880">Kelch repeat</keyword>
<accession>A0A433QIJ3</accession>
<dbReference type="InterPro" id="IPR015915">
    <property type="entry name" value="Kelch-typ_b-propeller"/>
</dbReference>
<dbReference type="Gene3D" id="2.120.10.80">
    <property type="entry name" value="Kelch-type beta propeller"/>
    <property type="match status" value="1"/>
</dbReference>
<name>A0A433QIJ3_9FUNG</name>
<feature type="signal peptide" evidence="5">
    <location>
        <begin position="1"/>
        <end position="22"/>
    </location>
</feature>
<gene>
    <name evidence="6" type="ORF">BC938DRAFT_480440</name>
</gene>
<sequence>MAKPIFQILLVLLTVVSHRATAFTPLGQWAQTAVLIDSTVYVYGGSYLSNMGSKKLYTFDVSLPWTTTTPVWVDHTNDSGNSFAPLTSYQTMWPSNDNKSFYVWGGGNGFGVNLTESGFAQYHIDTKTWSLPSETATINVPQQRRESAAAITSFGVAYIWSGIGDSNTGVTGTQVNSSYVDILWAPMAEIPVFDTNAGTWIINTAVGKIPSARRMHTAVLASDGFSIIICCGGSGDVNVVDVAVLNARTWQWVQPIINGNAPVERCAPSSVMVNGQMIIFFGVTGINESLNDVAILDTRTTPFQWASSFSPTSNTSSLAANTTSPPSNTSDPSIGSIGVIVGITIGVLILIAILLFLLIRKPWRGRISKLPQEQDTPLRNSPTTESLLKPNLNNPKTDQTIRNAAGTIRNLTSTIGNPTSTIRNPTSTIGNLMSMM</sequence>
<evidence type="ECO:0000256" key="5">
    <source>
        <dbReference type="SAM" id="SignalP"/>
    </source>
</evidence>
<feature type="region of interest" description="Disordered" evidence="3">
    <location>
        <begin position="372"/>
        <end position="399"/>
    </location>
</feature>
<keyword evidence="4" id="KW-0812">Transmembrane</keyword>
<feature type="chain" id="PRO_5019347953" description="Kelch repeat protein" evidence="5">
    <location>
        <begin position="23"/>
        <end position="436"/>
    </location>
</feature>
<keyword evidence="5" id="KW-0732">Signal</keyword>
<evidence type="ECO:0000256" key="1">
    <source>
        <dbReference type="ARBA" id="ARBA00022441"/>
    </source>
</evidence>
<dbReference type="EMBL" id="RBNJ01004922">
    <property type="protein sequence ID" value="RUS29622.1"/>
    <property type="molecule type" value="Genomic_DNA"/>
</dbReference>
<comment type="caution">
    <text evidence="6">The sequence shown here is derived from an EMBL/GenBank/DDBJ whole genome shotgun (WGS) entry which is preliminary data.</text>
</comment>
<evidence type="ECO:0000313" key="6">
    <source>
        <dbReference type="EMBL" id="RUS29622.1"/>
    </source>
</evidence>
<keyword evidence="7" id="KW-1185">Reference proteome</keyword>
<keyword evidence="4" id="KW-0472">Membrane</keyword>
<dbReference type="SUPFAM" id="SSF117281">
    <property type="entry name" value="Kelch motif"/>
    <property type="match status" value="2"/>
</dbReference>